<organism evidence="3 4">
    <name type="scientific">Pseudomonas fontis</name>
    <dbReference type="NCBI Taxonomy" id="2942633"/>
    <lineage>
        <taxon>Bacteria</taxon>
        <taxon>Pseudomonadati</taxon>
        <taxon>Pseudomonadota</taxon>
        <taxon>Gammaproteobacteria</taxon>
        <taxon>Pseudomonadales</taxon>
        <taxon>Pseudomonadaceae</taxon>
        <taxon>Pseudomonas</taxon>
    </lineage>
</organism>
<evidence type="ECO:0000259" key="2">
    <source>
        <dbReference type="Pfam" id="PF15978"/>
    </source>
</evidence>
<feature type="domain" description="Transposon Tn7 transposition protein TnsD C-terminal" evidence="2">
    <location>
        <begin position="359"/>
        <end position="508"/>
    </location>
</feature>
<name>A0ABT5NY39_9PSED</name>
<protein>
    <submittedName>
        <fullName evidence="3">TnsD family transposase</fullName>
    </submittedName>
</protein>
<dbReference type="Pfam" id="PF06527">
    <property type="entry name" value="TniQ"/>
    <property type="match status" value="1"/>
</dbReference>
<reference evidence="3 4" key="1">
    <citation type="submission" date="2022-05" db="EMBL/GenBank/DDBJ databases">
        <title>Novel Pseudomonas spp. Isolated from a Rainbow Trout Aquaculture Facility.</title>
        <authorList>
            <person name="Testerman T."/>
            <person name="Graf J."/>
        </authorList>
    </citation>
    <scope>NUCLEOTIDE SEQUENCE [LARGE SCALE GENOMIC DNA]</scope>
    <source>
        <strain evidence="3 4">ID681</strain>
    </source>
</reference>
<evidence type="ECO:0000259" key="1">
    <source>
        <dbReference type="Pfam" id="PF06527"/>
    </source>
</evidence>
<sequence length="553" mass="61350">MGTKLHFFPTAFPDETLHSLVSRYVRLCGVRSWHGAFAGAKSAPAFSQNAPFPSRLGDLADMLPTCTELSVAEMIGRHTLLPYFAPFLSQNQVEHACASMAGDGRGLMLKLGVNASRVEFASRVRFCEACVAQDQVEGGVAYWHRVHLLPGVLVCPYHGTLLRVLDFRWSSRISWQLNLPDDESVRAHALDLDIPPHFVPALHDIAVRSQQVLQSGASALSQSAVRSKLLQGVAEFHLASKALRLHLEQLAQHMVCYCAGLPRACEFSVLVESCEGVPTSWVTKLLRKPRGSHHPLKYILLASALRIDMADVLGVGRLVEPEAAPVPKNRVNLPASDPAAIPVKVLDGSAVIVWTRALTGADARMIAVELGVSLSYVYRAIREIPGGPEAWKEARWRKTRDEKRTAFEIDYRDHKAHACRGYAWLYRCDRTWLSEYTAKHSAGHAPRVNSAQVFAALDAQLAEAVGLCAKALRALPGKPAWISRTRIGRELHALSRFEKQLTKLPLCALVLRKVCESSEVFHKRRLRWARLKLISEGKPISKSSLYRMASIRQ</sequence>
<evidence type="ECO:0000313" key="4">
    <source>
        <dbReference type="Proteomes" id="UP001148203"/>
    </source>
</evidence>
<comment type="caution">
    <text evidence="3">The sequence shown here is derived from an EMBL/GenBank/DDBJ whole genome shotgun (WGS) entry which is preliminary data.</text>
</comment>
<dbReference type="InterPro" id="IPR009492">
    <property type="entry name" value="TniQ"/>
</dbReference>
<accession>A0ABT5NY39</accession>
<dbReference type="InterPro" id="IPR032750">
    <property type="entry name" value="TnsD_C"/>
</dbReference>
<gene>
    <name evidence="3" type="ORF">M5G11_21475</name>
</gene>
<keyword evidence="4" id="KW-1185">Reference proteome</keyword>
<dbReference type="Pfam" id="PF15978">
    <property type="entry name" value="TnsD"/>
    <property type="match status" value="1"/>
</dbReference>
<feature type="domain" description="TniQ" evidence="1">
    <location>
        <begin position="7"/>
        <end position="162"/>
    </location>
</feature>
<evidence type="ECO:0000313" key="3">
    <source>
        <dbReference type="EMBL" id="MDD0993104.1"/>
    </source>
</evidence>
<dbReference type="RefSeq" id="WP_273912889.1">
    <property type="nucleotide sequence ID" value="NZ_JAMDGX010000072.1"/>
</dbReference>
<dbReference type="Proteomes" id="UP001148203">
    <property type="component" value="Unassembled WGS sequence"/>
</dbReference>
<proteinExistence type="predicted"/>
<dbReference type="EMBL" id="JAMDGY010000078">
    <property type="protein sequence ID" value="MDD0993104.1"/>
    <property type="molecule type" value="Genomic_DNA"/>
</dbReference>